<feature type="compositionally biased region" description="Polar residues" evidence="1">
    <location>
        <begin position="187"/>
        <end position="207"/>
    </location>
</feature>
<evidence type="ECO:0000313" key="4">
    <source>
        <dbReference type="Proteomes" id="UP000008783"/>
    </source>
</evidence>
<proteinExistence type="predicted"/>
<dbReference type="HOGENOM" id="CLU_059063_0_0_1"/>
<evidence type="ECO:0000256" key="1">
    <source>
        <dbReference type="SAM" id="MobiDB-lite"/>
    </source>
</evidence>
<organism evidence="3 4">
    <name type="scientific">Puccinia graminis f. sp. tritici (strain CRL 75-36-700-3 / race SCCL)</name>
    <name type="common">Black stem rust fungus</name>
    <dbReference type="NCBI Taxonomy" id="418459"/>
    <lineage>
        <taxon>Eukaryota</taxon>
        <taxon>Fungi</taxon>
        <taxon>Dikarya</taxon>
        <taxon>Basidiomycota</taxon>
        <taxon>Pucciniomycotina</taxon>
        <taxon>Pucciniomycetes</taxon>
        <taxon>Pucciniales</taxon>
        <taxon>Pucciniaceae</taxon>
        <taxon>Puccinia</taxon>
    </lineage>
</organism>
<keyword evidence="2" id="KW-0472">Membrane</keyword>
<name>E3KC73_PUCGT</name>
<dbReference type="VEuPathDB" id="FungiDB:PGTG_08089"/>
<dbReference type="GeneID" id="10533876"/>
<evidence type="ECO:0000256" key="2">
    <source>
        <dbReference type="SAM" id="Phobius"/>
    </source>
</evidence>
<dbReference type="OrthoDB" id="10323926at2759"/>
<dbReference type="InParanoid" id="E3KC73"/>
<keyword evidence="2" id="KW-1133">Transmembrane helix</keyword>
<keyword evidence="2" id="KW-0812">Transmembrane</keyword>
<accession>E3KC73</accession>
<protein>
    <submittedName>
        <fullName evidence="3">Uncharacterized protein</fullName>
    </submittedName>
</protein>
<feature type="region of interest" description="Disordered" evidence="1">
    <location>
        <begin position="187"/>
        <end position="226"/>
    </location>
</feature>
<feature type="transmembrane region" description="Helical" evidence="2">
    <location>
        <begin position="373"/>
        <end position="391"/>
    </location>
</feature>
<reference evidence="4" key="2">
    <citation type="journal article" date="2011" name="Proc. Natl. Acad. Sci. U.S.A.">
        <title>Obligate biotrophy features unraveled by the genomic analysis of rust fungi.</title>
        <authorList>
            <person name="Duplessis S."/>
            <person name="Cuomo C.A."/>
            <person name="Lin Y.-C."/>
            <person name="Aerts A."/>
            <person name="Tisserant E."/>
            <person name="Veneault-Fourrey C."/>
            <person name="Joly D.L."/>
            <person name="Hacquard S."/>
            <person name="Amselem J."/>
            <person name="Cantarel B.L."/>
            <person name="Chiu R."/>
            <person name="Coutinho P.M."/>
            <person name="Feau N."/>
            <person name="Field M."/>
            <person name="Frey P."/>
            <person name="Gelhaye E."/>
            <person name="Goldberg J."/>
            <person name="Grabherr M.G."/>
            <person name="Kodira C.D."/>
            <person name="Kohler A."/>
            <person name="Kuees U."/>
            <person name="Lindquist E.A."/>
            <person name="Lucas S.M."/>
            <person name="Mago R."/>
            <person name="Mauceli E."/>
            <person name="Morin E."/>
            <person name="Murat C."/>
            <person name="Pangilinan J.L."/>
            <person name="Park R."/>
            <person name="Pearson M."/>
            <person name="Quesneville H."/>
            <person name="Rouhier N."/>
            <person name="Sakthikumar S."/>
            <person name="Salamov A.A."/>
            <person name="Schmutz J."/>
            <person name="Selles B."/>
            <person name="Shapiro H."/>
            <person name="Tanguay P."/>
            <person name="Tuskan G.A."/>
            <person name="Henrissat B."/>
            <person name="Van de Peer Y."/>
            <person name="Rouze P."/>
            <person name="Ellis J.G."/>
            <person name="Dodds P.N."/>
            <person name="Schein J.E."/>
            <person name="Zhong S."/>
            <person name="Hamelin R.C."/>
            <person name="Grigoriev I.V."/>
            <person name="Szabo L.J."/>
            <person name="Martin F."/>
        </authorList>
    </citation>
    <scope>NUCLEOTIDE SEQUENCE [LARGE SCALE GENOMIC DNA]</scope>
    <source>
        <strain evidence="4">CRL 75-36-700-3 / race SCCL</strain>
    </source>
</reference>
<sequence length="393" mass="44096">MSFWHLRFGDLAASLSVRQRPSALTQKVVLGSLPWELRGQIIANVVKTDPTSLNSSKLQISRSLGAGSSTMQLCIWHLGRFLKCLDEPDLSEKYKLSNLPTSSMTGHNFGTLKTKGCLELSFLEQLFCTRTQPYDLVNGLNEADNLSDSEAEATVSSAYSPLPRSGKVPVGFQGFYDEDDSIFQRQNKNLSPDGTANRVMGQTSRSSFEGKTKTQSDIEDMSNEASSHHNLAQYHDGRPAVSDPVQLLLIVTALTLSSKWSNLKETARSYGIGSEETSSSNGPTYLPRYYNHEAHSYSGDEFEKENELKDAASKNIDYARGYGKGYDSSEEAHREVSPINYDSDEYHSRRFIGYQLTLAEKCLPRNQKPPSDLLWILVLAFVLKMWSWYYYSH</sequence>
<dbReference type="Proteomes" id="UP000008783">
    <property type="component" value="Unassembled WGS sequence"/>
</dbReference>
<dbReference type="RefSeq" id="XP_003326259.2">
    <property type="nucleotide sequence ID" value="XM_003326211.2"/>
</dbReference>
<dbReference type="AlphaFoldDB" id="E3KC73"/>
<gene>
    <name evidence="3" type="ORF">PGTG_08089</name>
</gene>
<evidence type="ECO:0000313" key="3">
    <source>
        <dbReference type="EMBL" id="EFP81840.2"/>
    </source>
</evidence>
<reference key="1">
    <citation type="submission" date="2007-01" db="EMBL/GenBank/DDBJ databases">
        <title>The Genome Sequence of Puccinia graminis f. sp. tritici Strain CRL 75-36-700-3.</title>
        <authorList>
            <consortium name="The Broad Institute Genome Sequencing Platform"/>
            <person name="Birren B."/>
            <person name="Lander E."/>
            <person name="Galagan J."/>
            <person name="Nusbaum C."/>
            <person name="Devon K."/>
            <person name="Cuomo C."/>
            <person name="Jaffe D."/>
            <person name="Butler J."/>
            <person name="Alvarez P."/>
            <person name="Gnerre S."/>
            <person name="Grabherr M."/>
            <person name="Mauceli E."/>
            <person name="Brockman W."/>
            <person name="Young S."/>
            <person name="LaButti K."/>
            <person name="Sykes S."/>
            <person name="DeCaprio D."/>
            <person name="Crawford M."/>
            <person name="Koehrsen M."/>
            <person name="Engels R."/>
            <person name="Montgomery P."/>
            <person name="Pearson M."/>
            <person name="Howarth C."/>
            <person name="Larson L."/>
            <person name="White J."/>
            <person name="Zeng Q."/>
            <person name="Kodira C."/>
            <person name="Yandava C."/>
            <person name="Alvarado L."/>
            <person name="O'Leary S."/>
            <person name="Szabo L."/>
            <person name="Dean R."/>
            <person name="Schein J."/>
        </authorList>
    </citation>
    <scope>NUCLEOTIDE SEQUENCE</scope>
    <source>
        <strain>CRL 75-36-700-3</strain>
    </source>
</reference>
<dbReference type="KEGG" id="pgr:PGTG_08089"/>
<dbReference type="EMBL" id="DS178280">
    <property type="protein sequence ID" value="EFP81840.2"/>
    <property type="molecule type" value="Genomic_DNA"/>
</dbReference>
<keyword evidence="4" id="KW-1185">Reference proteome</keyword>